<feature type="region of interest" description="Disordered" evidence="10">
    <location>
        <begin position="66"/>
        <end position="178"/>
    </location>
</feature>
<keyword evidence="6 8" id="KW-0472">Membrane</keyword>
<dbReference type="Gene3D" id="3.30.1400.10">
    <property type="entry name" value="ZipA, C-terminal FtsZ-binding domain"/>
    <property type="match status" value="1"/>
</dbReference>
<feature type="domain" description="ZipA C-terminal FtsZ-binding" evidence="11">
    <location>
        <begin position="224"/>
        <end position="353"/>
    </location>
</feature>
<evidence type="ECO:0000256" key="2">
    <source>
        <dbReference type="ARBA" id="ARBA00022519"/>
    </source>
</evidence>
<keyword evidence="2 8" id="KW-0997">Cell inner membrane</keyword>
<dbReference type="InterPro" id="IPR007449">
    <property type="entry name" value="ZipA_FtsZ-bd_C"/>
</dbReference>
<feature type="transmembrane region" description="Helical" evidence="8">
    <location>
        <begin position="6"/>
        <end position="27"/>
    </location>
</feature>
<keyword evidence="3 8" id="KW-0132">Cell division</keyword>
<organism evidence="12 13">
    <name type="scientific">Ferrimonas pelagia</name>
    <dbReference type="NCBI Taxonomy" id="1177826"/>
    <lineage>
        <taxon>Bacteria</taxon>
        <taxon>Pseudomonadati</taxon>
        <taxon>Pseudomonadota</taxon>
        <taxon>Gammaproteobacteria</taxon>
        <taxon>Alteromonadales</taxon>
        <taxon>Ferrimonadaceae</taxon>
        <taxon>Ferrimonas</taxon>
    </lineage>
</organism>
<name>A0ABP9ENG7_9GAMM</name>
<evidence type="ECO:0000256" key="5">
    <source>
        <dbReference type="ARBA" id="ARBA00022989"/>
    </source>
</evidence>
<gene>
    <name evidence="8 12" type="primary">zipA</name>
    <name evidence="12" type="ORF">GCM10023333_15840</name>
</gene>
<dbReference type="PANTHER" id="PTHR38685:SF1">
    <property type="entry name" value="CELL DIVISION PROTEIN ZIPA"/>
    <property type="match status" value="1"/>
</dbReference>
<evidence type="ECO:0000256" key="1">
    <source>
        <dbReference type="ARBA" id="ARBA00022475"/>
    </source>
</evidence>
<keyword evidence="13" id="KW-1185">Reference proteome</keyword>
<evidence type="ECO:0000256" key="9">
    <source>
        <dbReference type="RuleBase" id="RU003612"/>
    </source>
</evidence>
<evidence type="ECO:0000256" key="4">
    <source>
        <dbReference type="ARBA" id="ARBA00022692"/>
    </source>
</evidence>
<comment type="caution">
    <text evidence="12">The sequence shown here is derived from an EMBL/GenBank/DDBJ whole genome shotgun (WGS) entry which is preliminary data.</text>
</comment>
<dbReference type="Pfam" id="PF04354">
    <property type="entry name" value="ZipA_C"/>
    <property type="match status" value="1"/>
</dbReference>
<evidence type="ECO:0000313" key="13">
    <source>
        <dbReference type="Proteomes" id="UP001499988"/>
    </source>
</evidence>
<evidence type="ECO:0000256" key="8">
    <source>
        <dbReference type="HAMAP-Rule" id="MF_00509"/>
    </source>
</evidence>
<protein>
    <recommendedName>
        <fullName evidence="8 9">Cell division protein ZipA</fullName>
    </recommendedName>
</protein>
<feature type="compositionally biased region" description="Pro residues" evidence="10">
    <location>
        <begin position="150"/>
        <end position="160"/>
    </location>
</feature>
<dbReference type="Proteomes" id="UP001499988">
    <property type="component" value="Unassembled WGS sequence"/>
</dbReference>
<comment type="function">
    <text evidence="8 9">Essential cell division protein that stabilizes the FtsZ protofilaments by cross-linking them and that serves as a cytoplasmic membrane anchor for the Z ring. Also required for the recruitment to the septal ring of downstream cell division proteins.</text>
</comment>
<keyword evidence="4 8" id="KW-0812">Transmembrane</keyword>
<dbReference type="HAMAP" id="MF_00509">
    <property type="entry name" value="ZipA"/>
    <property type="match status" value="1"/>
</dbReference>
<evidence type="ECO:0000256" key="7">
    <source>
        <dbReference type="ARBA" id="ARBA00023306"/>
    </source>
</evidence>
<reference evidence="13" key="1">
    <citation type="journal article" date="2019" name="Int. J. Syst. Evol. Microbiol.">
        <title>The Global Catalogue of Microorganisms (GCM) 10K type strain sequencing project: providing services to taxonomists for standard genome sequencing and annotation.</title>
        <authorList>
            <consortium name="The Broad Institute Genomics Platform"/>
            <consortium name="The Broad Institute Genome Sequencing Center for Infectious Disease"/>
            <person name="Wu L."/>
            <person name="Ma J."/>
        </authorList>
    </citation>
    <scope>NUCLEOTIDE SEQUENCE [LARGE SCALE GENOMIC DNA]</scope>
    <source>
        <strain evidence="13">JCM 18401</strain>
    </source>
</reference>
<proteinExistence type="inferred from homology"/>
<dbReference type="PANTHER" id="PTHR38685">
    <property type="entry name" value="CELL DIVISION PROTEIN ZIPA"/>
    <property type="match status" value="1"/>
</dbReference>
<evidence type="ECO:0000256" key="10">
    <source>
        <dbReference type="SAM" id="MobiDB-lite"/>
    </source>
</evidence>
<dbReference type="EMBL" id="BAABJZ010000023">
    <property type="protein sequence ID" value="GAA4882499.1"/>
    <property type="molecule type" value="Genomic_DNA"/>
</dbReference>
<accession>A0ABP9ENG7</accession>
<dbReference type="NCBIfam" id="TIGR02205">
    <property type="entry name" value="septum_zipA"/>
    <property type="match status" value="1"/>
</dbReference>
<dbReference type="SMART" id="SM00771">
    <property type="entry name" value="ZipA_C"/>
    <property type="match status" value="1"/>
</dbReference>
<comment type="subunit">
    <text evidence="8">Interacts with FtsZ via their C-terminal domains.</text>
</comment>
<dbReference type="GO" id="GO:0051301">
    <property type="term" value="P:cell division"/>
    <property type="evidence" value="ECO:0007669"/>
    <property type="project" value="UniProtKB-KW"/>
</dbReference>
<evidence type="ECO:0000256" key="3">
    <source>
        <dbReference type="ARBA" id="ARBA00022618"/>
    </source>
</evidence>
<dbReference type="InterPro" id="IPR036765">
    <property type="entry name" value="ZipA_FtsZ-bd_C_sf"/>
</dbReference>
<keyword evidence="7 8" id="KW-0131">Cell cycle</keyword>
<dbReference type="SUPFAM" id="SSF64383">
    <property type="entry name" value="Cell-division protein ZipA, C-terminal domain"/>
    <property type="match status" value="1"/>
</dbReference>
<keyword evidence="5 8" id="KW-1133">Transmembrane helix</keyword>
<evidence type="ECO:0000256" key="6">
    <source>
        <dbReference type="ARBA" id="ARBA00023136"/>
    </source>
</evidence>
<dbReference type="InterPro" id="IPR011919">
    <property type="entry name" value="Cell_div_ZipA"/>
</dbReference>
<comment type="subcellular location">
    <subcellularLocation>
        <location evidence="8">Cell inner membrane</location>
        <topology evidence="8">Single-pass type I membrane protein</topology>
    </subcellularLocation>
    <text evidence="8">Localizes to the Z ring in an FtsZ-dependent manner.</text>
</comment>
<evidence type="ECO:0000259" key="11">
    <source>
        <dbReference type="SMART" id="SM00771"/>
    </source>
</evidence>
<comment type="similarity">
    <text evidence="8 9">Belongs to the ZipA family.</text>
</comment>
<sequence length="361" mass="39347">MDDMRIVFIVVGLLAIVGLCVHGFWSLRRNTPARNRRTKVTRNKPRMAKIDTSDVALDEGVIGPARTIEPVPTAGVERSQPTPLVTPPAAPVQPSLLDEDLPVAPASSKPRAVRSRASRQEPTLGSEQIELGLDPSEPLEFEVREQPTAEPHPQPQPQPQRQPQASESALGARVDEAAPRVEIEPWREPELGGKSLIAEAPLHDVPHTEALAQNQAPEPVDHQPVDVLVLHVVGRNGPILGEELLPSLTTMGFKFGEMDIFHRHQHTAGTGPVLFSLASMVKPGTFDLDRMEQFRTEGLALFMTLPTHTDARVGFSIMLGSAQGLADLHDAEILDEQRAPWTDAAEANYLARIKAAETEPA</sequence>
<keyword evidence="1 8" id="KW-1003">Cell membrane</keyword>
<evidence type="ECO:0000313" key="12">
    <source>
        <dbReference type="EMBL" id="GAA4882499.1"/>
    </source>
</evidence>